<comment type="caution">
    <text evidence="13">The sequence shown here is derived from an EMBL/GenBank/DDBJ whole genome shotgun (WGS) entry which is preliminary data.</text>
</comment>
<feature type="domain" description="Arginyl tRNA synthetase N-terminal" evidence="12">
    <location>
        <begin position="9"/>
        <end position="90"/>
    </location>
</feature>
<dbReference type="InterPro" id="IPR001412">
    <property type="entry name" value="aa-tRNA-synth_I_CS"/>
</dbReference>
<dbReference type="InterPro" id="IPR035684">
    <property type="entry name" value="ArgRS_core"/>
</dbReference>
<evidence type="ECO:0000256" key="6">
    <source>
        <dbReference type="ARBA" id="ARBA00022917"/>
    </source>
</evidence>
<dbReference type="OrthoDB" id="9805987at2"/>
<sequence length="615" mass="67482">MSPKSPIKAQLQQSVAQALDALGVSEAPEIVIQETPSGKEGDYGTPVAFSLARALRKAPAQIAADIAEKLQQPPFVRRVFAVGGYLNFELEPGHVVRSALEPVRPFPKQPGKVLVEHTAVNPNKELHVGHLRNVCLGDSVARILDFAGREVEVLNYIDDTGRQAADSLFALRHFGLRYDGGRKYDHWVGEAYVRLHKELADEARKAELEPHIAEVLHQLEEGKLREEVDKILRSQLQTMHRLGARYDVLVWESDIVHEGLLRKALEILEKSPYVFRPAEGKYAGALVIDASQIIPGLEDPYFVLVRSNGASTYYAKDIAFQMWKMGLLQGLKFDPYPGDYPAFTPGRPMYTSTPAGSVPEHVGATETINVIDARQSHPQMIVRAGLEVAGRHDLAEGAYHLAYETVLLEGQQMSGRKGITVSVDEVLDEAVRRARAVIAQKNPEHPEPEAAAEAIGVGAVRFAMIKTEAKKQIDFRYDQALAFEGDTGPYLQYAHARASSILRKAEEQGLAGEAPDFGQVTPYELELAKTLLRFGETVAEAAKNKAPNLLAQYLLDLGAAWNGYYNAKTPDGKPATPVLTAPQGLRGVRLELVRGVKRTLAQGLGLLGLQAPEVM</sequence>
<dbReference type="GO" id="GO:0005737">
    <property type="term" value="C:cytoplasm"/>
    <property type="evidence" value="ECO:0007669"/>
    <property type="project" value="UniProtKB-SubCell"/>
</dbReference>
<gene>
    <name evidence="9 13" type="primary">argS</name>
    <name evidence="13" type="ORF">Mterra_03824</name>
</gene>
<reference evidence="13 14" key="1">
    <citation type="submission" date="2018-08" db="EMBL/GenBank/DDBJ databases">
        <title>Meiothermus terrae DSM 26712 genome sequencing project.</title>
        <authorList>
            <person name="Da Costa M.S."/>
            <person name="Albuquerque L."/>
            <person name="Raposo P."/>
            <person name="Froufe H.J.C."/>
            <person name="Barroso C.S."/>
            <person name="Egas C."/>
        </authorList>
    </citation>
    <scope>NUCLEOTIDE SEQUENCE [LARGE SCALE GENOMIC DNA]</scope>
    <source>
        <strain evidence="13 14">DSM 26712</strain>
    </source>
</reference>
<keyword evidence="5 9" id="KW-0067">ATP-binding</keyword>
<dbReference type="SMART" id="SM01016">
    <property type="entry name" value="Arg_tRNA_synt_N"/>
    <property type="match status" value="1"/>
</dbReference>
<evidence type="ECO:0000256" key="5">
    <source>
        <dbReference type="ARBA" id="ARBA00022840"/>
    </source>
</evidence>
<keyword evidence="4 9" id="KW-0547">Nucleotide-binding</keyword>
<dbReference type="Pfam" id="PF03485">
    <property type="entry name" value="Arg_tRNA_synt_N"/>
    <property type="match status" value="1"/>
</dbReference>
<protein>
    <recommendedName>
        <fullName evidence="9">Arginine--tRNA ligase</fullName>
        <ecNumber evidence="9">6.1.1.19</ecNumber>
    </recommendedName>
    <alternativeName>
        <fullName evidence="9">Arginyl-tRNA synthetase</fullName>
        <shortName evidence="9">ArgRS</shortName>
    </alternativeName>
</protein>
<dbReference type="SMART" id="SM00836">
    <property type="entry name" value="DALR_1"/>
    <property type="match status" value="1"/>
</dbReference>
<dbReference type="GO" id="GO:0004814">
    <property type="term" value="F:arginine-tRNA ligase activity"/>
    <property type="evidence" value="ECO:0007669"/>
    <property type="project" value="UniProtKB-UniRule"/>
</dbReference>
<dbReference type="SUPFAM" id="SSF52374">
    <property type="entry name" value="Nucleotidylyl transferase"/>
    <property type="match status" value="1"/>
</dbReference>
<evidence type="ECO:0000256" key="8">
    <source>
        <dbReference type="ARBA" id="ARBA00049339"/>
    </source>
</evidence>
<dbReference type="GO" id="GO:0005524">
    <property type="term" value="F:ATP binding"/>
    <property type="evidence" value="ECO:0007669"/>
    <property type="project" value="UniProtKB-UniRule"/>
</dbReference>
<dbReference type="InterPro" id="IPR014729">
    <property type="entry name" value="Rossmann-like_a/b/a_fold"/>
</dbReference>
<feature type="domain" description="DALR anticodon binding" evidence="11">
    <location>
        <begin position="491"/>
        <end position="615"/>
    </location>
</feature>
<comment type="subcellular location">
    <subcellularLocation>
        <location evidence="9">Cytoplasm</location>
    </subcellularLocation>
</comment>
<dbReference type="InterPro" id="IPR008909">
    <property type="entry name" value="DALR_anticod-bd"/>
</dbReference>
<dbReference type="RefSeq" id="WP_119316671.1">
    <property type="nucleotide sequence ID" value="NZ_QXDL01000303.1"/>
</dbReference>
<dbReference type="InterPro" id="IPR009080">
    <property type="entry name" value="tRNAsynth_Ia_anticodon-bd"/>
</dbReference>
<dbReference type="Proteomes" id="UP000265715">
    <property type="component" value="Unassembled WGS sequence"/>
</dbReference>
<evidence type="ECO:0000256" key="10">
    <source>
        <dbReference type="RuleBase" id="RU363038"/>
    </source>
</evidence>
<dbReference type="GO" id="GO:0006420">
    <property type="term" value="P:arginyl-tRNA aminoacylation"/>
    <property type="evidence" value="ECO:0007669"/>
    <property type="project" value="UniProtKB-UniRule"/>
</dbReference>
<feature type="short sequence motif" description="'HIGH' region" evidence="9">
    <location>
        <begin position="120"/>
        <end position="130"/>
    </location>
</feature>
<dbReference type="EC" id="6.1.1.19" evidence="9"/>
<dbReference type="Gene3D" id="1.10.730.10">
    <property type="entry name" value="Isoleucyl-tRNA Synthetase, Domain 1"/>
    <property type="match status" value="1"/>
</dbReference>
<accession>A0A399DYF0</accession>
<dbReference type="PANTHER" id="PTHR11956:SF5">
    <property type="entry name" value="ARGININE--TRNA LIGASE, CYTOPLASMIC"/>
    <property type="match status" value="1"/>
</dbReference>
<comment type="similarity">
    <text evidence="1 9 10">Belongs to the class-I aminoacyl-tRNA synthetase family.</text>
</comment>
<dbReference type="EMBL" id="QXDL01000303">
    <property type="protein sequence ID" value="RIH76916.1"/>
    <property type="molecule type" value="Genomic_DNA"/>
</dbReference>
<dbReference type="HAMAP" id="MF_00123">
    <property type="entry name" value="Arg_tRNA_synth"/>
    <property type="match status" value="1"/>
</dbReference>
<keyword evidence="7 9" id="KW-0030">Aminoacyl-tRNA synthetase</keyword>
<evidence type="ECO:0000256" key="9">
    <source>
        <dbReference type="HAMAP-Rule" id="MF_00123"/>
    </source>
</evidence>
<keyword evidence="6 9" id="KW-0648">Protein biosynthesis</keyword>
<evidence type="ECO:0000256" key="7">
    <source>
        <dbReference type="ARBA" id="ARBA00023146"/>
    </source>
</evidence>
<keyword evidence="14" id="KW-1185">Reference proteome</keyword>
<evidence type="ECO:0000313" key="13">
    <source>
        <dbReference type="EMBL" id="RIH76916.1"/>
    </source>
</evidence>
<evidence type="ECO:0000256" key="1">
    <source>
        <dbReference type="ARBA" id="ARBA00005594"/>
    </source>
</evidence>
<dbReference type="NCBIfam" id="NF002447">
    <property type="entry name" value="PRK01611.3-4"/>
    <property type="match status" value="1"/>
</dbReference>
<dbReference type="SUPFAM" id="SSF55190">
    <property type="entry name" value="Arginyl-tRNA synthetase (ArgRS), N-terminal 'additional' domain"/>
    <property type="match status" value="1"/>
</dbReference>
<name>A0A399DYF0_9DEIN</name>
<dbReference type="InterPro" id="IPR001278">
    <property type="entry name" value="Arg-tRNA-ligase"/>
</dbReference>
<dbReference type="PANTHER" id="PTHR11956">
    <property type="entry name" value="ARGINYL-TRNA SYNTHETASE"/>
    <property type="match status" value="1"/>
</dbReference>
<dbReference type="AlphaFoldDB" id="A0A399DYF0"/>
<proteinExistence type="inferred from homology"/>
<evidence type="ECO:0000256" key="2">
    <source>
        <dbReference type="ARBA" id="ARBA00022490"/>
    </source>
</evidence>
<dbReference type="Gene3D" id="3.30.1360.70">
    <property type="entry name" value="Arginyl tRNA synthetase N-terminal domain"/>
    <property type="match status" value="1"/>
</dbReference>
<dbReference type="SUPFAM" id="SSF47323">
    <property type="entry name" value="Anticodon-binding domain of a subclass of class I aminoacyl-tRNA synthetases"/>
    <property type="match status" value="1"/>
</dbReference>
<dbReference type="FunFam" id="3.40.50.620:FF:000190">
    <property type="entry name" value="Arginine--tRNA ligase"/>
    <property type="match status" value="1"/>
</dbReference>
<dbReference type="InterPro" id="IPR036695">
    <property type="entry name" value="Arg-tRNA-synth_N_sf"/>
</dbReference>
<dbReference type="PRINTS" id="PR01038">
    <property type="entry name" value="TRNASYNTHARG"/>
</dbReference>
<organism evidence="13 14">
    <name type="scientific">Calidithermus terrae</name>
    <dbReference type="NCBI Taxonomy" id="1408545"/>
    <lineage>
        <taxon>Bacteria</taxon>
        <taxon>Thermotogati</taxon>
        <taxon>Deinococcota</taxon>
        <taxon>Deinococci</taxon>
        <taxon>Thermales</taxon>
        <taxon>Thermaceae</taxon>
        <taxon>Calidithermus</taxon>
    </lineage>
</organism>
<dbReference type="Pfam" id="PF00750">
    <property type="entry name" value="tRNA-synt_1d"/>
    <property type="match status" value="2"/>
</dbReference>
<evidence type="ECO:0000259" key="12">
    <source>
        <dbReference type="SMART" id="SM01016"/>
    </source>
</evidence>
<evidence type="ECO:0000259" key="11">
    <source>
        <dbReference type="SMART" id="SM00836"/>
    </source>
</evidence>
<dbReference type="CDD" id="cd00671">
    <property type="entry name" value="ArgRS_core"/>
    <property type="match status" value="1"/>
</dbReference>
<comment type="catalytic activity">
    <reaction evidence="8 9">
        <text>tRNA(Arg) + L-arginine + ATP = L-arginyl-tRNA(Arg) + AMP + diphosphate</text>
        <dbReference type="Rhea" id="RHEA:20301"/>
        <dbReference type="Rhea" id="RHEA-COMP:9658"/>
        <dbReference type="Rhea" id="RHEA-COMP:9673"/>
        <dbReference type="ChEBI" id="CHEBI:30616"/>
        <dbReference type="ChEBI" id="CHEBI:32682"/>
        <dbReference type="ChEBI" id="CHEBI:33019"/>
        <dbReference type="ChEBI" id="CHEBI:78442"/>
        <dbReference type="ChEBI" id="CHEBI:78513"/>
        <dbReference type="ChEBI" id="CHEBI:456215"/>
        <dbReference type="EC" id="6.1.1.19"/>
    </reaction>
</comment>
<dbReference type="Gene3D" id="3.40.50.620">
    <property type="entry name" value="HUPs"/>
    <property type="match status" value="1"/>
</dbReference>
<keyword evidence="3 9" id="KW-0436">Ligase</keyword>
<evidence type="ECO:0000313" key="14">
    <source>
        <dbReference type="Proteomes" id="UP000265715"/>
    </source>
</evidence>
<evidence type="ECO:0000256" key="4">
    <source>
        <dbReference type="ARBA" id="ARBA00022741"/>
    </source>
</evidence>
<comment type="subunit">
    <text evidence="9">Monomer.</text>
</comment>
<dbReference type="Pfam" id="PF05746">
    <property type="entry name" value="DALR_1"/>
    <property type="match status" value="1"/>
</dbReference>
<dbReference type="InterPro" id="IPR005148">
    <property type="entry name" value="Arg-tRNA-synth_N"/>
</dbReference>
<evidence type="ECO:0000256" key="3">
    <source>
        <dbReference type="ARBA" id="ARBA00022598"/>
    </source>
</evidence>
<keyword evidence="2 9" id="KW-0963">Cytoplasm</keyword>
<dbReference type="PROSITE" id="PS00178">
    <property type="entry name" value="AA_TRNA_LIGASE_I"/>
    <property type="match status" value="1"/>
</dbReference>